<dbReference type="Proteomes" id="UP001500301">
    <property type="component" value="Unassembled WGS sequence"/>
</dbReference>
<comment type="caution">
    <text evidence="9">The sequence shown here is derived from an EMBL/GenBank/DDBJ whole genome shotgun (WGS) entry which is preliminary data.</text>
</comment>
<keyword evidence="3" id="KW-0808">Transferase</keyword>
<evidence type="ECO:0008006" key="11">
    <source>
        <dbReference type="Google" id="ProtNLM"/>
    </source>
</evidence>
<evidence type="ECO:0000256" key="1">
    <source>
        <dbReference type="ARBA" id="ARBA00004651"/>
    </source>
</evidence>
<evidence type="ECO:0000313" key="9">
    <source>
        <dbReference type="EMBL" id="GAA3521619.1"/>
    </source>
</evidence>
<feature type="transmembrane region" description="Helical" evidence="8">
    <location>
        <begin position="292"/>
        <end position="311"/>
    </location>
</feature>
<feature type="transmembrane region" description="Helical" evidence="8">
    <location>
        <begin position="259"/>
        <end position="280"/>
    </location>
</feature>
<keyword evidence="6 8" id="KW-0472">Membrane</keyword>
<gene>
    <name evidence="9" type="ORF">GCM10022263_07040</name>
</gene>
<comment type="similarity">
    <text evidence="7">Belongs to the glycosyltransferase 87 family.</text>
</comment>
<feature type="transmembrane region" description="Helical" evidence="8">
    <location>
        <begin position="342"/>
        <end position="361"/>
    </location>
</feature>
<dbReference type="EMBL" id="BAABBB010000004">
    <property type="protein sequence ID" value="GAA3521619.1"/>
    <property type="molecule type" value="Genomic_DNA"/>
</dbReference>
<dbReference type="RefSeq" id="WP_218232527.1">
    <property type="nucleotide sequence ID" value="NZ_BAABBB010000004.1"/>
</dbReference>
<feature type="transmembrane region" description="Helical" evidence="8">
    <location>
        <begin position="80"/>
        <end position="101"/>
    </location>
</feature>
<organism evidence="9 10">
    <name type="scientific">Nocardioides daeguensis</name>
    <dbReference type="NCBI Taxonomy" id="908359"/>
    <lineage>
        <taxon>Bacteria</taxon>
        <taxon>Bacillati</taxon>
        <taxon>Actinomycetota</taxon>
        <taxon>Actinomycetes</taxon>
        <taxon>Propionibacteriales</taxon>
        <taxon>Nocardioidaceae</taxon>
        <taxon>Nocardioides</taxon>
    </lineage>
</organism>
<evidence type="ECO:0000256" key="7">
    <source>
        <dbReference type="ARBA" id="ARBA00024033"/>
    </source>
</evidence>
<evidence type="ECO:0000256" key="4">
    <source>
        <dbReference type="ARBA" id="ARBA00022692"/>
    </source>
</evidence>
<name>A0ABP6UVN8_9ACTN</name>
<evidence type="ECO:0000256" key="6">
    <source>
        <dbReference type="ARBA" id="ARBA00023136"/>
    </source>
</evidence>
<evidence type="ECO:0000313" key="10">
    <source>
        <dbReference type="Proteomes" id="UP001500301"/>
    </source>
</evidence>
<keyword evidence="10" id="KW-1185">Reference proteome</keyword>
<evidence type="ECO:0000256" key="8">
    <source>
        <dbReference type="SAM" id="Phobius"/>
    </source>
</evidence>
<feature type="transmembrane region" description="Helical" evidence="8">
    <location>
        <begin position="381"/>
        <end position="402"/>
    </location>
</feature>
<keyword evidence="4 8" id="KW-0812">Transmembrane</keyword>
<comment type="subcellular location">
    <subcellularLocation>
        <location evidence="1">Cell membrane</location>
        <topology evidence="1">Multi-pass membrane protein</topology>
    </subcellularLocation>
</comment>
<evidence type="ECO:0000256" key="5">
    <source>
        <dbReference type="ARBA" id="ARBA00022989"/>
    </source>
</evidence>
<evidence type="ECO:0000256" key="2">
    <source>
        <dbReference type="ARBA" id="ARBA00022475"/>
    </source>
</evidence>
<proteinExistence type="inferred from homology"/>
<feature type="transmembrane region" description="Helical" evidence="8">
    <location>
        <begin position="182"/>
        <end position="203"/>
    </location>
</feature>
<dbReference type="InterPro" id="IPR018584">
    <property type="entry name" value="GT87"/>
</dbReference>
<dbReference type="Pfam" id="PF09594">
    <property type="entry name" value="GT87"/>
    <property type="match status" value="1"/>
</dbReference>
<evidence type="ECO:0000256" key="3">
    <source>
        <dbReference type="ARBA" id="ARBA00022679"/>
    </source>
</evidence>
<protein>
    <recommendedName>
        <fullName evidence="11">DUF2029 domain-containing protein</fullName>
    </recommendedName>
</protein>
<reference evidence="10" key="1">
    <citation type="journal article" date="2019" name="Int. J. Syst. Evol. Microbiol.">
        <title>The Global Catalogue of Microorganisms (GCM) 10K type strain sequencing project: providing services to taxonomists for standard genome sequencing and annotation.</title>
        <authorList>
            <consortium name="The Broad Institute Genomics Platform"/>
            <consortium name="The Broad Institute Genome Sequencing Center for Infectious Disease"/>
            <person name="Wu L."/>
            <person name="Ma J."/>
        </authorList>
    </citation>
    <scope>NUCLEOTIDE SEQUENCE [LARGE SCALE GENOMIC DNA]</scope>
    <source>
        <strain evidence="10">JCM 17460</strain>
    </source>
</reference>
<keyword evidence="2" id="KW-1003">Cell membrane</keyword>
<accession>A0ABP6UVN8</accession>
<feature type="transmembrane region" description="Helical" evidence="8">
    <location>
        <begin position="108"/>
        <end position="129"/>
    </location>
</feature>
<sequence length="418" mass="43145">MTGRLDPVRAWLLWGLSRLVLVVLLASAESGSFSDLNYYRVSLDDLGAEGVGGTLAEYPVPAFLLLAAPYGLLSAVGVTASYQVVLLLLLVLLDAGFLAALLRRSATVAPVAVWLAATPALGAISYARFDLVPGVLVALALLSLVAAPRRAAVLAVLATGLKYTPALVLPGLAGPAASRSRVVGAGAAAGIVLVAVSIAVGGWDRVVSPLTYQGDRGLQVESVAATPAMVRWAVAPDGYRISFADSLAWEVDGPWTSGLLAASAVLTGVLGLVLLVLWAFAWRRLPDPRTGLPGVVWLTLGSLTAFVVSGKVLSPQYLLWLLPAACAGLALLEAADRRRLGRWTAVLLAAAVLSHVLYPHAYGALIEGHSGASAPVVGLLALRNLLLLGLCVAALAAAWGAIRRVPRRPTDPAASPAS</sequence>
<feature type="transmembrane region" description="Helical" evidence="8">
    <location>
        <begin position="317"/>
        <end position="335"/>
    </location>
</feature>
<keyword evidence="5 8" id="KW-1133">Transmembrane helix</keyword>